<evidence type="ECO:0000313" key="8">
    <source>
        <dbReference type="Proteomes" id="UP000286134"/>
    </source>
</evidence>
<evidence type="ECO:0000256" key="5">
    <source>
        <dbReference type="ARBA" id="ARBA00023136"/>
    </source>
</evidence>
<comment type="subcellular location">
    <subcellularLocation>
        <location evidence="1">Membrane</location>
        <topology evidence="1">Multi-pass membrane protein</topology>
    </subcellularLocation>
</comment>
<reference evidence="7 8" key="1">
    <citation type="journal article" date="2018" name="BMC Genomics">
        <title>Comparative genome analyses reveal sequence features reflecting distinct modes of host-adaptation between dicot and monocot powdery mildew.</title>
        <authorList>
            <person name="Wu Y."/>
            <person name="Ma X."/>
            <person name="Pan Z."/>
            <person name="Kale S.D."/>
            <person name="Song Y."/>
            <person name="King H."/>
            <person name="Zhang Q."/>
            <person name="Presley C."/>
            <person name="Deng X."/>
            <person name="Wei C.I."/>
            <person name="Xiao S."/>
        </authorList>
    </citation>
    <scope>NUCLEOTIDE SEQUENCE [LARGE SCALE GENOMIC DNA]</scope>
    <source>
        <strain evidence="7">UMSG2</strain>
    </source>
</reference>
<keyword evidence="4 6" id="KW-1133">Transmembrane helix</keyword>
<dbReference type="Pfam" id="PF10190">
    <property type="entry name" value="Tmemb_170"/>
    <property type="match status" value="1"/>
</dbReference>
<dbReference type="STRING" id="212602.A0A420HCA8"/>
<dbReference type="PANTHER" id="PTHR22779">
    <property type="entry name" value="SD17342P"/>
    <property type="match status" value="1"/>
</dbReference>
<gene>
    <name evidence="7" type="ORF">OnM2_092013</name>
</gene>
<organism evidence="7 8">
    <name type="scientific">Erysiphe neolycopersici</name>
    <dbReference type="NCBI Taxonomy" id="212602"/>
    <lineage>
        <taxon>Eukaryota</taxon>
        <taxon>Fungi</taxon>
        <taxon>Dikarya</taxon>
        <taxon>Ascomycota</taxon>
        <taxon>Pezizomycotina</taxon>
        <taxon>Leotiomycetes</taxon>
        <taxon>Erysiphales</taxon>
        <taxon>Erysiphaceae</taxon>
        <taxon>Erysiphe</taxon>
    </lineage>
</organism>
<feature type="transmembrane region" description="Helical" evidence="6">
    <location>
        <begin position="121"/>
        <end position="141"/>
    </location>
</feature>
<keyword evidence="8" id="KW-1185">Reference proteome</keyword>
<sequence>MALKVRLLNTAPLDYTTPPWPSLYWPLSEKIGIPKYLYFTHDIWFYTLLWTLVMFASTHCIVAVIAVVMQIGKGHRLWQYLWAIPLANIIIAGIEAVLAGSVVGVVLGAVYESGYFKMSTWIPFLWGLINALFLIVSSFSFGGGL</sequence>
<evidence type="ECO:0000313" key="7">
    <source>
        <dbReference type="EMBL" id="RKF55071.1"/>
    </source>
</evidence>
<protein>
    <recommendedName>
        <fullName evidence="9">Integral membrane protein</fullName>
    </recommendedName>
</protein>
<comment type="caution">
    <text evidence="7">The sequence shown here is derived from an EMBL/GenBank/DDBJ whole genome shotgun (WGS) entry which is preliminary data.</text>
</comment>
<name>A0A420HCA8_9PEZI</name>
<keyword evidence="5 6" id="KW-0472">Membrane</keyword>
<dbReference type="InterPro" id="IPR019334">
    <property type="entry name" value="TMEM170A/B/YPR153W-like"/>
</dbReference>
<evidence type="ECO:0008006" key="9">
    <source>
        <dbReference type="Google" id="ProtNLM"/>
    </source>
</evidence>
<evidence type="ECO:0000256" key="3">
    <source>
        <dbReference type="ARBA" id="ARBA00022692"/>
    </source>
</evidence>
<proteinExistence type="inferred from homology"/>
<evidence type="ECO:0000256" key="2">
    <source>
        <dbReference type="ARBA" id="ARBA00006325"/>
    </source>
</evidence>
<keyword evidence="3 6" id="KW-0812">Transmembrane</keyword>
<dbReference type="AlphaFoldDB" id="A0A420HCA8"/>
<dbReference type="EMBL" id="MCFK01009258">
    <property type="protein sequence ID" value="RKF55071.1"/>
    <property type="molecule type" value="Genomic_DNA"/>
</dbReference>
<dbReference type="Proteomes" id="UP000286134">
    <property type="component" value="Unassembled WGS sequence"/>
</dbReference>
<dbReference type="PANTHER" id="PTHR22779:SF6">
    <property type="entry name" value="SD17342P"/>
    <property type="match status" value="1"/>
</dbReference>
<feature type="transmembrane region" description="Helical" evidence="6">
    <location>
        <begin position="80"/>
        <end position="109"/>
    </location>
</feature>
<comment type="similarity">
    <text evidence="2">Belongs to the TMEM170 family.</text>
</comment>
<evidence type="ECO:0000256" key="1">
    <source>
        <dbReference type="ARBA" id="ARBA00004141"/>
    </source>
</evidence>
<dbReference type="GO" id="GO:0016020">
    <property type="term" value="C:membrane"/>
    <property type="evidence" value="ECO:0007669"/>
    <property type="project" value="UniProtKB-SubCell"/>
</dbReference>
<feature type="transmembrane region" description="Helical" evidence="6">
    <location>
        <begin position="43"/>
        <end position="68"/>
    </location>
</feature>
<evidence type="ECO:0000256" key="4">
    <source>
        <dbReference type="ARBA" id="ARBA00022989"/>
    </source>
</evidence>
<evidence type="ECO:0000256" key="6">
    <source>
        <dbReference type="SAM" id="Phobius"/>
    </source>
</evidence>
<accession>A0A420HCA8</accession>